<dbReference type="OrthoDB" id="9451547at2759"/>
<evidence type="ECO:0000313" key="2">
    <source>
        <dbReference type="Proteomes" id="UP000184330"/>
    </source>
</evidence>
<reference evidence="1 2" key="1">
    <citation type="submission" date="2016-03" db="EMBL/GenBank/DDBJ databases">
        <authorList>
            <person name="Ploux O."/>
        </authorList>
    </citation>
    <scope>NUCLEOTIDE SEQUENCE [LARGE SCALE GENOMIC DNA]</scope>
    <source>
        <strain evidence="1 2">UAMH 11012</strain>
    </source>
</reference>
<dbReference type="PANTHER" id="PTHR35043">
    <property type="entry name" value="TRANSCRIPTION FACTOR DOMAIN-CONTAINING PROTEIN"/>
    <property type="match status" value="1"/>
</dbReference>
<dbReference type="STRING" id="576137.A0A1L7WIJ2"/>
<dbReference type="EMBL" id="FJOG01000003">
    <property type="protein sequence ID" value="CZR52585.1"/>
    <property type="molecule type" value="Genomic_DNA"/>
</dbReference>
<protein>
    <submittedName>
        <fullName evidence="1">Uncharacterized protein</fullName>
    </submittedName>
</protein>
<sequence length="140" mass="14847">MGNNCLAGPRTGCLYGVAAMELGTEDDSDDAKTSKEEDGKARAEYEWTMVHSFYAGIGGFVIDISGSPFSRISSKPELKPYIPGDCCQLTLTAQGALFLAASGYLPSFSKKAILDRSKADGIAKTLVCLQAGYMIVQCAT</sequence>
<evidence type="ECO:0000313" key="1">
    <source>
        <dbReference type="EMBL" id="CZR52585.1"/>
    </source>
</evidence>
<accession>A0A1L7WIJ2</accession>
<dbReference type="AlphaFoldDB" id="A0A1L7WIJ2"/>
<dbReference type="PANTHER" id="PTHR35043:SF7">
    <property type="entry name" value="TRANSCRIPTION FACTOR DOMAIN-CONTAINING PROTEIN"/>
    <property type="match status" value="1"/>
</dbReference>
<gene>
    <name evidence="1" type="ORF">PAC_02462</name>
</gene>
<dbReference type="Proteomes" id="UP000184330">
    <property type="component" value="Unassembled WGS sequence"/>
</dbReference>
<organism evidence="1 2">
    <name type="scientific">Phialocephala subalpina</name>
    <dbReference type="NCBI Taxonomy" id="576137"/>
    <lineage>
        <taxon>Eukaryota</taxon>
        <taxon>Fungi</taxon>
        <taxon>Dikarya</taxon>
        <taxon>Ascomycota</taxon>
        <taxon>Pezizomycotina</taxon>
        <taxon>Leotiomycetes</taxon>
        <taxon>Helotiales</taxon>
        <taxon>Mollisiaceae</taxon>
        <taxon>Phialocephala</taxon>
        <taxon>Phialocephala fortinii species complex</taxon>
    </lineage>
</organism>
<keyword evidence="2" id="KW-1185">Reference proteome</keyword>
<name>A0A1L7WIJ2_9HELO</name>
<proteinExistence type="predicted"/>